<name>A0A444XTI7_ARAHY</name>
<dbReference type="SUPFAM" id="SSF101148">
    <property type="entry name" value="Plant invertase/pectin methylesterase inhibitor"/>
    <property type="match status" value="1"/>
</dbReference>
<dbReference type="SMART" id="SM00856">
    <property type="entry name" value="PMEI"/>
    <property type="match status" value="1"/>
</dbReference>
<accession>A0A444XTI7</accession>
<dbReference type="GO" id="GO:0004857">
    <property type="term" value="F:enzyme inhibitor activity"/>
    <property type="evidence" value="ECO:0007669"/>
    <property type="project" value="InterPro"/>
</dbReference>
<dbReference type="AlphaFoldDB" id="A0A444XTI7"/>
<evidence type="ECO:0000256" key="1">
    <source>
        <dbReference type="SAM" id="SignalP"/>
    </source>
</evidence>
<dbReference type="NCBIfam" id="TIGR01614">
    <property type="entry name" value="PME_inhib"/>
    <property type="match status" value="1"/>
</dbReference>
<reference evidence="4 5" key="1">
    <citation type="submission" date="2019-01" db="EMBL/GenBank/DDBJ databases">
        <title>Sequencing of cultivated peanut Arachis hypogaea provides insights into genome evolution and oil improvement.</title>
        <authorList>
            <person name="Chen X."/>
        </authorList>
    </citation>
    <scope>NUCLEOTIDE SEQUENCE [LARGE SCALE GENOMIC DNA]</scope>
    <source>
        <strain evidence="5">cv. Fuhuasheng</strain>
        <strain evidence="4">GDAAS-fuhuasheng2018</strain>
        <tissue evidence="4">Leaves</tissue>
    </source>
</reference>
<dbReference type="InterPro" id="IPR006501">
    <property type="entry name" value="Pectinesterase_inhib_dom"/>
</dbReference>
<dbReference type="OrthoDB" id="1094634at2759"/>
<dbReference type="Pfam" id="PF04043">
    <property type="entry name" value="PMEI"/>
    <property type="match status" value="1"/>
</dbReference>
<evidence type="ECO:0000313" key="6">
    <source>
        <dbReference type="Proteomes" id="UP000464620"/>
    </source>
</evidence>
<dbReference type="CDD" id="cd15795">
    <property type="entry name" value="PMEI-Pla_a_1_like"/>
    <property type="match status" value="1"/>
</dbReference>
<organism evidence="4 5">
    <name type="scientific">Arachis hypogaea</name>
    <name type="common">Peanut</name>
    <dbReference type="NCBI Taxonomy" id="3818"/>
    <lineage>
        <taxon>Eukaryota</taxon>
        <taxon>Viridiplantae</taxon>
        <taxon>Streptophyta</taxon>
        <taxon>Embryophyta</taxon>
        <taxon>Tracheophyta</taxon>
        <taxon>Spermatophyta</taxon>
        <taxon>Magnoliopsida</taxon>
        <taxon>eudicotyledons</taxon>
        <taxon>Gunneridae</taxon>
        <taxon>Pentapetalae</taxon>
        <taxon>rosids</taxon>
        <taxon>fabids</taxon>
        <taxon>Fabales</taxon>
        <taxon>Fabaceae</taxon>
        <taxon>Papilionoideae</taxon>
        <taxon>50 kb inversion clade</taxon>
        <taxon>dalbergioids sensu lato</taxon>
        <taxon>Dalbergieae</taxon>
        <taxon>Pterocarpus clade</taxon>
        <taxon>Arachis</taxon>
    </lineage>
</organism>
<dbReference type="SMR" id="A0A444XTI7"/>
<gene>
    <name evidence="4" type="ORF">Ahy_B09g099322</name>
    <name evidence="3" type="ORF">DS421_19g667630</name>
</gene>
<dbReference type="PANTHER" id="PTHR31890">
    <property type="entry name" value="PLANT INVERTASE/PECTIN METHYLESTERASE INHIBITOR SUPERFAMILY PROTEIN"/>
    <property type="match status" value="1"/>
</dbReference>
<proteinExistence type="predicted"/>
<evidence type="ECO:0000313" key="3">
    <source>
        <dbReference type="EMBL" id="QHN79149.1"/>
    </source>
</evidence>
<keyword evidence="1" id="KW-0732">Signal</keyword>
<dbReference type="InterPro" id="IPR034088">
    <property type="entry name" value="Pla_a_1-like"/>
</dbReference>
<dbReference type="Gene3D" id="1.20.140.40">
    <property type="entry name" value="Invertase/pectin methylesterase inhibitor family protein"/>
    <property type="match status" value="1"/>
</dbReference>
<dbReference type="Gramene" id="arahy.Tifrunner.gnm2.ann2.Ah19g482700.1">
    <property type="protein sequence ID" value="arahy.Tifrunner.gnm2.ann2.Ah19g482700.1-CDS-1"/>
    <property type="gene ID" value="arahy.Tifrunner.gnm2.ann2.Ah19g482700"/>
</dbReference>
<feature type="chain" id="PRO_5033431690" description="Pectinesterase inhibitor domain-containing protein" evidence="1">
    <location>
        <begin position="26"/>
        <end position="188"/>
    </location>
</feature>
<feature type="signal peptide" evidence="1">
    <location>
        <begin position="1"/>
        <end position="25"/>
    </location>
</feature>
<evidence type="ECO:0000313" key="5">
    <source>
        <dbReference type="Proteomes" id="UP000289738"/>
    </source>
</evidence>
<reference evidence="3 6" key="2">
    <citation type="submission" date="2020-01" db="EMBL/GenBank/DDBJ databases">
        <title>Genome sequence of Arachis hypogaea, cultivar Shitouqi.</title>
        <authorList>
            <person name="Zhuang W."/>
            <person name="Chen H."/>
            <person name="Varshney R."/>
            <person name="Wang D."/>
            <person name="Ming R."/>
        </authorList>
    </citation>
    <scope>NUCLEOTIDE SEQUENCE [LARGE SCALE GENOMIC DNA]</scope>
    <source>
        <tissue evidence="3">Young leaf</tissue>
    </source>
</reference>
<dbReference type="Proteomes" id="UP000464620">
    <property type="component" value="Chromosome B09"/>
</dbReference>
<dbReference type="EMBL" id="CP031001">
    <property type="protein sequence ID" value="QHN79149.1"/>
    <property type="molecule type" value="Genomic_DNA"/>
</dbReference>
<evidence type="ECO:0000313" key="4">
    <source>
        <dbReference type="EMBL" id="RYQ93061.1"/>
    </source>
</evidence>
<dbReference type="EMBL" id="SDMP01000019">
    <property type="protein sequence ID" value="RYQ93061.1"/>
    <property type="molecule type" value="Genomic_DNA"/>
</dbReference>
<keyword evidence="5" id="KW-1185">Reference proteome</keyword>
<dbReference type="InterPro" id="IPR035513">
    <property type="entry name" value="Invertase/methylesterase_inhib"/>
</dbReference>
<dbReference type="Proteomes" id="UP000289738">
    <property type="component" value="Chromosome B09"/>
</dbReference>
<sequence length="188" mass="19954">MNSSTQSSILFSLVLILIIGNVAQARVNLGKSLPISDLITKVCDDELVIEKAKCIDILTSNPKILAAKSPLQISKLILTLAVNKAAKGQKFLQTLAETDKSPAIQQCAGSDYDAVIASFQSALKGIENDPITANYDAKIAGDDADNCAKGLAEAKIINPAVTKINDEIMLLSDIAFGATNLIERKTPQ</sequence>
<feature type="domain" description="Pectinesterase inhibitor" evidence="2">
    <location>
        <begin position="34"/>
        <end position="178"/>
    </location>
</feature>
<evidence type="ECO:0000259" key="2">
    <source>
        <dbReference type="SMART" id="SM00856"/>
    </source>
</evidence>
<protein>
    <recommendedName>
        <fullName evidence="2">Pectinesterase inhibitor domain-containing protein</fullName>
    </recommendedName>
</protein>
<dbReference type="PANTHER" id="PTHR31890:SF9">
    <property type="entry name" value="PLANT INVERTASE_PECTIN METHYLESTERASE INHIBITOR SUPERFAMILY PROTEIN"/>
    <property type="match status" value="1"/>
</dbReference>